<dbReference type="InterPro" id="IPR013344">
    <property type="entry name" value="RNR_NrdJ/NrdZ"/>
</dbReference>
<dbReference type="GO" id="GO:0004748">
    <property type="term" value="F:ribonucleoside-diphosphate reductase activity, thioredoxin disulfide as acceptor"/>
    <property type="evidence" value="ECO:0007669"/>
    <property type="project" value="UniProtKB-EC"/>
</dbReference>
<dbReference type="PRINTS" id="PR01183">
    <property type="entry name" value="RIBORDTASEM1"/>
</dbReference>
<name>A0A0F9RHU5_9ZZZZ</name>
<organism evidence="12">
    <name type="scientific">marine sediment metagenome</name>
    <dbReference type="NCBI Taxonomy" id="412755"/>
    <lineage>
        <taxon>unclassified sequences</taxon>
        <taxon>metagenomes</taxon>
        <taxon>ecological metagenomes</taxon>
    </lineage>
</organism>
<keyword evidence="4" id="KW-0846">Cobalamin</keyword>
<dbReference type="InterPro" id="IPR000788">
    <property type="entry name" value="RNR_lg_C"/>
</dbReference>
<evidence type="ECO:0000259" key="10">
    <source>
        <dbReference type="Pfam" id="PF00317"/>
    </source>
</evidence>
<protein>
    <recommendedName>
        <fullName evidence="3">ribonucleoside-diphosphate reductase</fullName>
        <ecNumber evidence="3">1.17.4.1</ecNumber>
    </recommendedName>
</protein>
<dbReference type="PANTHER" id="PTHR43371:SF1">
    <property type="entry name" value="RIBONUCLEOSIDE-DIPHOSPHATE REDUCTASE"/>
    <property type="match status" value="1"/>
</dbReference>
<evidence type="ECO:0000256" key="2">
    <source>
        <dbReference type="ARBA" id="ARBA00007405"/>
    </source>
</evidence>
<evidence type="ECO:0000256" key="5">
    <source>
        <dbReference type="ARBA" id="ARBA00022741"/>
    </source>
</evidence>
<dbReference type="AlphaFoldDB" id="A0A0F9RHU5"/>
<comment type="caution">
    <text evidence="12">The sequence shown here is derived from an EMBL/GenBank/DDBJ whole genome shotgun (WGS) entry which is preliminary data.</text>
</comment>
<comment type="catalytic activity">
    <reaction evidence="9">
        <text>a 2'-deoxyribonucleoside 5'-diphosphate + [thioredoxin]-disulfide + H2O = a ribonucleoside 5'-diphosphate + [thioredoxin]-dithiol</text>
        <dbReference type="Rhea" id="RHEA:23252"/>
        <dbReference type="Rhea" id="RHEA-COMP:10698"/>
        <dbReference type="Rhea" id="RHEA-COMP:10700"/>
        <dbReference type="ChEBI" id="CHEBI:15377"/>
        <dbReference type="ChEBI" id="CHEBI:29950"/>
        <dbReference type="ChEBI" id="CHEBI:50058"/>
        <dbReference type="ChEBI" id="CHEBI:57930"/>
        <dbReference type="ChEBI" id="CHEBI:73316"/>
        <dbReference type="EC" id="1.17.4.1"/>
    </reaction>
</comment>
<dbReference type="EC" id="1.17.4.1" evidence="3"/>
<proteinExistence type="inferred from homology"/>
<evidence type="ECO:0000256" key="6">
    <source>
        <dbReference type="ARBA" id="ARBA00023002"/>
    </source>
</evidence>
<dbReference type="CDD" id="cd02888">
    <property type="entry name" value="RNR_II_dimer"/>
    <property type="match status" value="1"/>
</dbReference>
<keyword evidence="6" id="KW-0560">Oxidoreductase</keyword>
<sequence>MGTKESLLSPAANKIFEMKYARELSSGEKETWEQTIHRVSEHVASIEEGEATQMAAMAQFYRVMYEQSFLPGGRTLANAGTNVQNLMNCFVLPIEDSRESIYTSLKDAAEIFAWGGGVGYNFSNLRGKGERVNTTGGLASGPLSFMGLYDQTGEVISQASRRGAQMGILNIDHPDIRDFIQYKSELDDRNARILKEFGKNDRLKKVLADSQLTHFNLSVAITDDYMVSGDYEILELIAGNAWKNGDPGMYFIDRANADNMVPYLGTLDATNPCGEVPLLPYEACCLGSLNLYNFYGAGVFDWEYLRDVIRVAVRFLDNVQELNETPVAEINVNTRATRRLGLGVMGLADLLAEMGIPYNSDEALEFCDNLAFFIGRESWMASMELAIERGPFEAFDEDRVNWALIDKFDLDRRPVRNVAITSIAPTGTISIISDVNGGIEPFFAHSYKRNITEGVGNTAKDTIEQAAVSDTVKTAHDITWEKHVDMQAAWQRWVDNAVSKTINMPSNATKDDIMEAYIKAWEQGLKGITVYRDGSKIFQILERK</sequence>
<dbReference type="GO" id="GO:0005524">
    <property type="term" value="F:ATP binding"/>
    <property type="evidence" value="ECO:0007669"/>
    <property type="project" value="InterPro"/>
</dbReference>
<dbReference type="EMBL" id="LAZR01000932">
    <property type="protein sequence ID" value="KKN54349.1"/>
    <property type="molecule type" value="Genomic_DNA"/>
</dbReference>
<dbReference type="InterPro" id="IPR013509">
    <property type="entry name" value="RNR_lsu_N"/>
</dbReference>
<dbReference type="SUPFAM" id="SSF51998">
    <property type="entry name" value="PFL-like glycyl radical enzymes"/>
    <property type="match status" value="1"/>
</dbReference>
<dbReference type="GO" id="GO:0031419">
    <property type="term" value="F:cobalamin binding"/>
    <property type="evidence" value="ECO:0007669"/>
    <property type="project" value="UniProtKB-KW"/>
</dbReference>
<comment type="similarity">
    <text evidence="2">Belongs to the ribonucleoside diphosphate reductase class-2 family.</text>
</comment>
<dbReference type="Gene3D" id="3.20.70.20">
    <property type="match status" value="1"/>
</dbReference>
<feature type="domain" description="Ribonucleotide reductase large subunit C-terminal" evidence="11">
    <location>
        <begin position="232"/>
        <end position="531"/>
    </location>
</feature>
<dbReference type="InterPro" id="IPR050862">
    <property type="entry name" value="RdRp_reductase_class-2"/>
</dbReference>
<dbReference type="Pfam" id="PF00317">
    <property type="entry name" value="Ribonuc_red_lgN"/>
    <property type="match status" value="1"/>
</dbReference>
<evidence type="ECO:0000256" key="4">
    <source>
        <dbReference type="ARBA" id="ARBA00022628"/>
    </source>
</evidence>
<feature type="domain" description="Ribonucleotide reductase large subunit C-terminal" evidence="11">
    <location>
        <begin position="88"/>
        <end position="226"/>
    </location>
</feature>
<evidence type="ECO:0000256" key="7">
    <source>
        <dbReference type="ARBA" id="ARBA00023157"/>
    </source>
</evidence>
<gene>
    <name evidence="12" type="ORF">LCGC14_0593270</name>
</gene>
<evidence type="ECO:0000256" key="8">
    <source>
        <dbReference type="ARBA" id="ARBA00023285"/>
    </source>
</evidence>
<evidence type="ECO:0000256" key="9">
    <source>
        <dbReference type="ARBA" id="ARBA00047754"/>
    </source>
</evidence>
<dbReference type="Pfam" id="PF02867">
    <property type="entry name" value="Ribonuc_red_lgC"/>
    <property type="match status" value="2"/>
</dbReference>
<dbReference type="PANTHER" id="PTHR43371">
    <property type="entry name" value="VITAMIN B12-DEPENDENT RIBONUCLEOTIDE REDUCTASE"/>
    <property type="match status" value="1"/>
</dbReference>
<feature type="domain" description="Ribonucleotide reductase large subunit N-terminal" evidence="10">
    <location>
        <begin position="8"/>
        <end position="82"/>
    </location>
</feature>
<keyword evidence="8" id="KW-0170">Cobalt</keyword>
<comment type="cofactor">
    <cofactor evidence="1">
        <name>adenosylcob(III)alamin</name>
        <dbReference type="ChEBI" id="CHEBI:18408"/>
    </cofactor>
</comment>
<accession>A0A0F9RHU5</accession>
<evidence type="ECO:0000256" key="3">
    <source>
        <dbReference type="ARBA" id="ARBA00012274"/>
    </source>
</evidence>
<evidence type="ECO:0000256" key="1">
    <source>
        <dbReference type="ARBA" id="ARBA00001922"/>
    </source>
</evidence>
<keyword evidence="5" id="KW-0547">Nucleotide-binding</keyword>
<keyword evidence="7" id="KW-1015">Disulfide bond</keyword>
<reference evidence="12" key="1">
    <citation type="journal article" date="2015" name="Nature">
        <title>Complex archaea that bridge the gap between prokaryotes and eukaryotes.</title>
        <authorList>
            <person name="Spang A."/>
            <person name="Saw J.H."/>
            <person name="Jorgensen S.L."/>
            <person name="Zaremba-Niedzwiedzka K."/>
            <person name="Martijn J."/>
            <person name="Lind A.E."/>
            <person name="van Eijk R."/>
            <person name="Schleper C."/>
            <person name="Guy L."/>
            <person name="Ettema T.J."/>
        </authorList>
    </citation>
    <scope>NUCLEOTIDE SEQUENCE</scope>
</reference>
<evidence type="ECO:0000313" key="12">
    <source>
        <dbReference type="EMBL" id="KKN54349.1"/>
    </source>
</evidence>
<evidence type="ECO:0000259" key="11">
    <source>
        <dbReference type="Pfam" id="PF02867"/>
    </source>
</evidence>
<dbReference type="GO" id="GO:0009263">
    <property type="term" value="P:deoxyribonucleotide biosynthetic process"/>
    <property type="evidence" value="ECO:0007669"/>
    <property type="project" value="InterPro"/>
</dbReference>